<dbReference type="Proteomes" id="UP000738376">
    <property type="component" value="Unassembled WGS sequence"/>
</dbReference>
<dbReference type="EMBL" id="JAAVJL010000001">
    <property type="protein sequence ID" value="NMF58247.1"/>
    <property type="molecule type" value="Genomic_DNA"/>
</dbReference>
<dbReference type="InterPro" id="IPR000073">
    <property type="entry name" value="AB_hydrolase_1"/>
</dbReference>
<accession>A0ABX1LQ59</accession>
<dbReference type="InterPro" id="IPR000639">
    <property type="entry name" value="Epox_hydrolase-like"/>
</dbReference>
<dbReference type="PANTHER" id="PTHR46438">
    <property type="entry name" value="ALPHA/BETA-HYDROLASES SUPERFAMILY PROTEIN"/>
    <property type="match status" value="1"/>
</dbReference>
<dbReference type="RefSeq" id="WP_169363174.1">
    <property type="nucleotide sequence ID" value="NZ_JAAVJL010000001.1"/>
</dbReference>
<dbReference type="PANTHER" id="PTHR46438:SF2">
    <property type="entry name" value="ALPHA_BETA-HYDROLASES SUPERFAMILY PROTEIN"/>
    <property type="match status" value="1"/>
</dbReference>
<evidence type="ECO:0000313" key="3">
    <source>
        <dbReference type="Proteomes" id="UP000738376"/>
    </source>
</evidence>
<sequence>MNRTIGLEYGDWEFRGWRSHYGVRRSQNVDANKPPILLIHGFGAAMDQWRDNIPALAAEHTVYAIDLLGFGASEKPPTDYSIYLWVEQVLSFWQKFVGVPMIIIGNSIGALVAAIAASHHPEIAAGVVTISLPDIEAFKALVPKWLQPLERAVKAIVNAIFVKPLFYLFRQPWMIRFVLKGIVYCDRDRVDDQLVEIIAKPARDRQAAEAFVRLNRSLNQPNYSPSLTQALSKLQVPLLILWGSRDRLIPPSEGKRLVQYAPNASLVYLENAGHCAHDDNPERVNHEILTWLA</sequence>
<gene>
    <name evidence="2" type="ORF">HC246_09495</name>
</gene>
<dbReference type="SUPFAM" id="SSF53474">
    <property type="entry name" value="alpha/beta-Hydrolases"/>
    <property type="match status" value="1"/>
</dbReference>
<dbReference type="PRINTS" id="PR00412">
    <property type="entry name" value="EPOXHYDRLASE"/>
</dbReference>
<protein>
    <submittedName>
        <fullName evidence="2">Alpha/beta fold hydrolase</fullName>
    </submittedName>
</protein>
<reference evidence="2 3" key="1">
    <citation type="submission" date="2020-03" db="EMBL/GenBank/DDBJ databases">
        <title>Draft Genome Sequence of 2-Methylisoborneol Producing Pseudanabaena yagii Strain GIHE-NHR1 Isolated from North Han River in South Korea.</title>
        <authorList>
            <person name="Jeong J."/>
        </authorList>
    </citation>
    <scope>NUCLEOTIDE SEQUENCE [LARGE SCALE GENOMIC DNA]</scope>
    <source>
        <strain evidence="2 3">GIHE-NHR1</strain>
    </source>
</reference>
<feature type="domain" description="AB hydrolase-1" evidence="1">
    <location>
        <begin position="34"/>
        <end position="281"/>
    </location>
</feature>
<dbReference type="InterPro" id="IPR029058">
    <property type="entry name" value="AB_hydrolase_fold"/>
</dbReference>
<keyword evidence="2" id="KW-0378">Hydrolase</keyword>
<evidence type="ECO:0000259" key="1">
    <source>
        <dbReference type="Pfam" id="PF00561"/>
    </source>
</evidence>
<dbReference type="GO" id="GO:0016787">
    <property type="term" value="F:hydrolase activity"/>
    <property type="evidence" value="ECO:0007669"/>
    <property type="project" value="UniProtKB-KW"/>
</dbReference>
<organism evidence="2 3">
    <name type="scientific">Pseudanabaena yagii GIHE-NHR1</name>
    <dbReference type="NCBI Taxonomy" id="2722753"/>
    <lineage>
        <taxon>Bacteria</taxon>
        <taxon>Bacillati</taxon>
        <taxon>Cyanobacteriota</taxon>
        <taxon>Cyanophyceae</taxon>
        <taxon>Pseudanabaenales</taxon>
        <taxon>Pseudanabaenaceae</taxon>
        <taxon>Pseudanabaena</taxon>
        <taxon>Pseudanabaena yagii</taxon>
    </lineage>
</organism>
<proteinExistence type="predicted"/>
<evidence type="ECO:0000313" key="2">
    <source>
        <dbReference type="EMBL" id="NMF58247.1"/>
    </source>
</evidence>
<keyword evidence="3" id="KW-1185">Reference proteome</keyword>
<name>A0ABX1LQ59_9CYAN</name>
<dbReference type="Pfam" id="PF00561">
    <property type="entry name" value="Abhydrolase_1"/>
    <property type="match status" value="1"/>
</dbReference>
<comment type="caution">
    <text evidence="2">The sequence shown here is derived from an EMBL/GenBank/DDBJ whole genome shotgun (WGS) entry which is preliminary data.</text>
</comment>
<dbReference type="Gene3D" id="3.40.50.1820">
    <property type="entry name" value="alpha/beta hydrolase"/>
    <property type="match status" value="1"/>
</dbReference>